<accession>A0A2N5NBV5</accession>
<dbReference type="Proteomes" id="UP000234789">
    <property type="component" value="Unassembled WGS sequence"/>
</dbReference>
<gene>
    <name evidence="2" type="ORF">B8V81_0746</name>
</gene>
<reference evidence="2 3" key="1">
    <citation type="submission" date="2017-05" db="EMBL/GenBank/DDBJ databases">
        <title>Functional genome analysis of Paenibacillus pasadenensis strain R16: insights on endophytic life style and antifungal activity.</title>
        <authorList>
            <person name="Passera A."/>
            <person name="Marcolungo L."/>
            <person name="Casati P."/>
            <person name="Brasca M."/>
            <person name="Quaglino F."/>
            <person name="Delledonne M."/>
        </authorList>
    </citation>
    <scope>NUCLEOTIDE SEQUENCE [LARGE SCALE GENOMIC DNA]</scope>
    <source>
        <strain evidence="2 3">R16</strain>
    </source>
</reference>
<proteinExistence type="predicted"/>
<protein>
    <submittedName>
        <fullName evidence="2">Uncharacterized protein</fullName>
    </submittedName>
</protein>
<dbReference type="AlphaFoldDB" id="A0A2N5NBV5"/>
<evidence type="ECO:0000313" key="3">
    <source>
        <dbReference type="Proteomes" id="UP000234789"/>
    </source>
</evidence>
<evidence type="ECO:0000313" key="2">
    <source>
        <dbReference type="EMBL" id="PLT47839.1"/>
    </source>
</evidence>
<sequence length="57" mass="6276">MATAADRAGYNERSTTNGGGWINDGSARKTVSGQEWIWMNEDGRKFERMEKGPSLGP</sequence>
<keyword evidence="3" id="KW-1185">Reference proteome</keyword>
<feature type="region of interest" description="Disordered" evidence="1">
    <location>
        <begin position="1"/>
        <end position="27"/>
    </location>
</feature>
<comment type="caution">
    <text evidence="2">The sequence shown here is derived from an EMBL/GenBank/DDBJ whole genome shotgun (WGS) entry which is preliminary data.</text>
</comment>
<name>A0A2N5NBV5_9BACL</name>
<dbReference type="EMBL" id="NFEZ01000002">
    <property type="protein sequence ID" value="PLT47839.1"/>
    <property type="molecule type" value="Genomic_DNA"/>
</dbReference>
<evidence type="ECO:0000256" key="1">
    <source>
        <dbReference type="SAM" id="MobiDB-lite"/>
    </source>
</evidence>
<organism evidence="2 3">
    <name type="scientific">Paenibacillus pasadenensis</name>
    <dbReference type="NCBI Taxonomy" id="217090"/>
    <lineage>
        <taxon>Bacteria</taxon>
        <taxon>Bacillati</taxon>
        <taxon>Bacillota</taxon>
        <taxon>Bacilli</taxon>
        <taxon>Bacillales</taxon>
        <taxon>Paenibacillaceae</taxon>
        <taxon>Paenibacillus</taxon>
    </lineage>
</organism>